<protein>
    <submittedName>
        <fullName evidence="1">Uncharacterized protein</fullName>
    </submittedName>
</protein>
<accession>A0A059F5E3</accession>
<dbReference type="Proteomes" id="UP000030655">
    <property type="component" value="Unassembled WGS sequence"/>
</dbReference>
<proteinExistence type="predicted"/>
<dbReference type="HOGENOM" id="CLU_091759_0_0_1"/>
<name>A0A059F5E3_9MICR</name>
<dbReference type="STRING" id="1288291.A0A059F5E3"/>
<reference evidence="2" key="1">
    <citation type="submission" date="2013-02" db="EMBL/GenBank/DDBJ databases">
        <authorList>
            <consortium name="The Broad Institute Genome Sequencing Platform"/>
            <person name="Cuomo C."/>
            <person name="Becnel J."/>
            <person name="Sanscrainte N."/>
            <person name="Walker B."/>
            <person name="Young S.K."/>
            <person name="Zeng Q."/>
            <person name="Gargeya S."/>
            <person name="Fitzgerald M."/>
            <person name="Haas B."/>
            <person name="Abouelleil A."/>
            <person name="Alvarado L."/>
            <person name="Arachchi H.M."/>
            <person name="Berlin A.M."/>
            <person name="Chapman S.B."/>
            <person name="Dewar J."/>
            <person name="Goldberg J."/>
            <person name="Griggs A."/>
            <person name="Gujja S."/>
            <person name="Hansen M."/>
            <person name="Howarth C."/>
            <person name="Imamovic A."/>
            <person name="Larimer J."/>
            <person name="McCowan C."/>
            <person name="Murphy C."/>
            <person name="Neiman D."/>
            <person name="Pearson M."/>
            <person name="Priest M."/>
            <person name="Roberts A."/>
            <person name="Saif S."/>
            <person name="Shea T."/>
            <person name="Sisk P."/>
            <person name="Sykes S."/>
            <person name="Wortman J."/>
            <person name="Nusbaum C."/>
            <person name="Birren B."/>
        </authorList>
    </citation>
    <scope>NUCLEOTIDE SEQUENCE [LARGE SCALE GENOMIC DNA]</scope>
    <source>
        <strain evidence="2">PRA339</strain>
    </source>
</reference>
<keyword evidence="2" id="KW-1185">Reference proteome</keyword>
<dbReference type="OrthoDB" id="2190184at2759"/>
<evidence type="ECO:0000313" key="1">
    <source>
        <dbReference type="EMBL" id="KCZ82498.1"/>
    </source>
</evidence>
<evidence type="ECO:0000313" key="2">
    <source>
        <dbReference type="Proteomes" id="UP000030655"/>
    </source>
</evidence>
<dbReference type="VEuPathDB" id="MicrosporidiaDB:H312_00156"/>
<dbReference type="AlphaFoldDB" id="A0A059F5E3"/>
<reference evidence="1 2" key="2">
    <citation type="submission" date="2014-03" db="EMBL/GenBank/DDBJ databases">
        <title>The Genome Sequence of Anncaliia algerae insect isolate PRA339.</title>
        <authorList>
            <consortium name="The Broad Institute Genome Sequencing Platform"/>
            <consortium name="The Broad Institute Genome Sequencing Center for Infectious Disease"/>
            <person name="Cuomo C."/>
            <person name="Becnel J."/>
            <person name="Sanscrainte N."/>
            <person name="Walker B."/>
            <person name="Young S.K."/>
            <person name="Zeng Q."/>
            <person name="Gargeya S."/>
            <person name="Fitzgerald M."/>
            <person name="Haas B."/>
            <person name="Abouelleil A."/>
            <person name="Alvarado L."/>
            <person name="Arachchi H.M."/>
            <person name="Berlin A.M."/>
            <person name="Chapman S.B."/>
            <person name="Dewar J."/>
            <person name="Goldberg J."/>
            <person name="Griggs A."/>
            <person name="Gujja S."/>
            <person name="Hansen M."/>
            <person name="Howarth C."/>
            <person name="Imamovic A."/>
            <person name="Larimer J."/>
            <person name="McCowan C."/>
            <person name="Murphy C."/>
            <person name="Neiman D."/>
            <person name="Pearson M."/>
            <person name="Priest M."/>
            <person name="Roberts A."/>
            <person name="Saif S."/>
            <person name="Shea T."/>
            <person name="Sisk P."/>
            <person name="Sykes S."/>
            <person name="Wortman J."/>
            <person name="Nusbaum C."/>
            <person name="Birren B."/>
        </authorList>
    </citation>
    <scope>NUCLEOTIDE SEQUENCE [LARGE SCALE GENOMIC DNA]</scope>
    <source>
        <strain evidence="1 2">PRA339</strain>
    </source>
</reference>
<gene>
    <name evidence="1" type="ORF">H312_00156</name>
</gene>
<sequence length="263" mass="30475">MENGLNIKLLDICSENEKLLLVLQDDQILVCGCILQINSDVVYIEALDTTGLCTPRNIQKMIINSLIHYICNLDIAIISVFSLPRKEIIFGGSEHNSLKGFYTPKKLEEFWKDRFSSTRLGKVHVYSNFTKNKSFPYKKLEHIRLFDDDPKRKTMSDDLDISTFFQTLLHRADFIKGSLIYLEKQEVTTTPEECVFDESSVVRRALNLLRQSDFSDKQNGIESTKQFLNSFYCESKELELIKIDEVKKAEEEILFLVPKNKLI</sequence>
<organism evidence="1 2">
    <name type="scientific">Anncaliia algerae PRA339</name>
    <dbReference type="NCBI Taxonomy" id="1288291"/>
    <lineage>
        <taxon>Eukaryota</taxon>
        <taxon>Fungi</taxon>
        <taxon>Fungi incertae sedis</taxon>
        <taxon>Microsporidia</taxon>
        <taxon>Tubulinosematoidea</taxon>
        <taxon>Tubulinosematidae</taxon>
        <taxon>Anncaliia</taxon>
    </lineage>
</organism>
<dbReference type="EMBL" id="KK365130">
    <property type="protein sequence ID" value="KCZ82498.1"/>
    <property type="molecule type" value="Genomic_DNA"/>
</dbReference>